<comment type="similarity">
    <text evidence="3">Belongs to the CutC family.</text>
</comment>
<dbReference type="InterPro" id="IPR005627">
    <property type="entry name" value="CutC-like"/>
</dbReference>
<dbReference type="PANTHER" id="PTHR12598">
    <property type="entry name" value="COPPER HOMEOSTASIS PROTEIN CUTC"/>
    <property type="match status" value="1"/>
</dbReference>
<keyword evidence="9" id="KW-0539">Nucleus</keyword>
<dbReference type="PANTHER" id="PTHR12598:SF0">
    <property type="entry name" value="COPPER HOMEOSTASIS PROTEIN CUTC HOMOLOG"/>
    <property type="match status" value="1"/>
</dbReference>
<evidence type="ECO:0000256" key="6">
    <source>
        <dbReference type="ARBA" id="ARBA00022490"/>
    </source>
</evidence>
<accession>A0AA35X982</accession>
<comment type="caution">
    <text evidence="11">The sequence shown here is derived from an EMBL/GenBank/DDBJ whole genome shotgun (WGS) entry which is preliminary data.</text>
</comment>
<evidence type="ECO:0000256" key="1">
    <source>
        <dbReference type="ARBA" id="ARBA00004123"/>
    </source>
</evidence>
<dbReference type="Gene3D" id="3.20.20.380">
    <property type="entry name" value="Copper homeostasis (CutC) domain"/>
    <property type="match status" value="1"/>
</dbReference>
<dbReference type="AlphaFoldDB" id="A0AA35X982"/>
<dbReference type="FunFam" id="3.20.20.380:FF:000002">
    <property type="entry name" value="copper homeostasis protein cutC homolog"/>
    <property type="match status" value="1"/>
</dbReference>
<dbReference type="HAMAP" id="MF_00795">
    <property type="entry name" value="CutC"/>
    <property type="match status" value="1"/>
</dbReference>
<reference evidence="11" key="1">
    <citation type="submission" date="2023-03" db="EMBL/GenBank/DDBJ databases">
        <authorList>
            <person name="Steffen K."/>
            <person name="Cardenas P."/>
        </authorList>
    </citation>
    <scope>NUCLEOTIDE SEQUENCE</scope>
</reference>
<dbReference type="GO" id="GO:0005737">
    <property type="term" value="C:cytoplasm"/>
    <property type="evidence" value="ECO:0007669"/>
    <property type="project" value="UniProtKB-SubCell"/>
</dbReference>
<evidence type="ECO:0000256" key="5">
    <source>
        <dbReference type="ARBA" id="ARBA00019014"/>
    </source>
</evidence>
<proteinExistence type="inferred from homology"/>
<dbReference type="Proteomes" id="UP001174909">
    <property type="component" value="Unassembled WGS sequence"/>
</dbReference>
<evidence type="ECO:0000256" key="8">
    <source>
        <dbReference type="ARBA" id="ARBA00023008"/>
    </source>
</evidence>
<evidence type="ECO:0000256" key="3">
    <source>
        <dbReference type="ARBA" id="ARBA00007768"/>
    </source>
</evidence>
<keyword evidence="6" id="KW-0963">Cytoplasm</keyword>
<protein>
    <recommendedName>
        <fullName evidence="5">Copper homeostasis protein cutC homolog</fullName>
    </recommendedName>
</protein>
<dbReference type="Pfam" id="PF03932">
    <property type="entry name" value="CutC"/>
    <property type="match status" value="1"/>
</dbReference>
<comment type="subunit">
    <text evidence="4">Homotetramer.</text>
</comment>
<sequence>MEVCVDSVESAVNAVNGGASRLELCCALSEGGLTPSVGLLRVVKQEVNVPVFVMIRPRGGDFAYSEQEFEVMKEDLIALKDIGDADGFVLGILTRDGEVDTRRCSQLIELARPQPVTFHRAFDMTRDPFRALEAIVGLRVERVLTSGQETTALEGLPLLQELVGRACGRTTVIAGGGITERNLERILRGSGCREFHCSARTNVDSVMQYRNPRVRMGAQCGVPEYSLRVADTDRIQTMISIAQSIPQDTTHIN</sequence>
<evidence type="ECO:0000256" key="9">
    <source>
        <dbReference type="ARBA" id="ARBA00023242"/>
    </source>
</evidence>
<name>A0AA35X982_GEOBA</name>
<evidence type="ECO:0000256" key="2">
    <source>
        <dbReference type="ARBA" id="ARBA00004496"/>
    </source>
</evidence>
<keyword evidence="12" id="KW-1185">Reference proteome</keyword>
<dbReference type="GO" id="GO:0005634">
    <property type="term" value="C:nucleus"/>
    <property type="evidence" value="ECO:0007669"/>
    <property type="project" value="UniProtKB-SubCell"/>
</dbReference>
<keyword evidence="7" id="KW-0479">Metal-binding</keyword>
<evidence type="ECO:0000313" key="12">
    <source>
        <dbReference type="Proteomes" id="UP001174909"/>
    </source>
</evidence>
<comment type="subcellular location">
    <subcellularLocation>
        <location evidence="2">Cytoplasm</location>
    </subcellularLocation>
    <subcellularLocation>
        <location evidence="1">Nucleus</location>
    </subcellularLocation>
</comment>
<organism evidence="11 12">
    <name type="scientific">Geodia barretti</name>
    <name type="common">Barrett's horny sponge</name>
    <dbReference type="NCBI Taxonomy" id="519541"/>
    <lineage>
        <taxon>Eukaryota</taxon>
        <taxon>Metazoa</taxon>
        <taxon>Porifera</taxon>
        <taxon>Demospongiae</taxon>
        <taxon>Heteroscleromorpha</taxon>
        <taxon>Tetractinellida</taxon>
        <taxon>Astrophorina</taxon>
        <taxon>Geodiidae</taxon>
        <taxon>Geodia</taxon>
    </lineage>
</organism>
<evidence type="ECO:0000313" key="11">
    <source>
        <dbReference type="EMBL" id="CAI8042895.1"/>
    </source>
</evidence>
<comment type="function">
    <text evidence="10">May play a role in copper homeostasis. Can bind one Cu(1+) per subunit.</text>
</comment>
<dbReference type="GO" id="GO:0005507">
    <property type="term" value="F:copper ion binding"/>
    <property type="evidence" value="ECO:0007669"/>
    <property type="project" value="TreeGrafter"/>
</dbReference>
<evidence type="ECO:0000256" key="10">
    <source>
        <dbReference type="ARBA" id="ARBA00055012"/>
    </source>
</evidence>
<keyword evidence="8" id="KW-0186">Copper</keyword>
<evidence type="ECO:0000256" key="7">
    <source>
        <dbReference type="ARBA" id="ARBA00022723"/>
    </source>
</evidence>
<dbReference type="EMBL" id="CASHTH010003290">
    <property type="protein sequence ID" value="CAI8042895.1"/>
    <property type="molecule type" value="Genomic_DNA"/>
</dbReference>
<dbReference type="InterPro" id="IPR036822">
    <property type="entry name" value="CutC-like_dom_sf"/>
</dbReference>
<gene>
    <name evidence="11" type="ORF">GBAR_LOCUS23794</name>
</gene>
<dbReference type="SUPFAM" id="SSF110395">
    <property type="entry name" value="CutC-like"/>
    <property type="match status" value="1"/>
</dbReference>
<evidence type="ECO:0000256" key="4">
    <source>
        <dbReference type="ARBA" id="ARBA00011881"/>
    </source>
</evidence>